<dbReference type="Proteomes" id="UP000815325">
    <property type="component" value="Unassembled WGS sequence"/>
</dbReference>
<name>A0ABQ7GK89_DUNSA</name>
<evidence type="ECO:0000313" key="2">
    <source>
        <dbReference type="Proteomes" id="UP000815325"/>
    </source>
</evidence>
<reference evidence="1" key="1">
    <citation type="submission" date="2017-08" db="EMBL/GenBank/DDBJ databases">
        <authorList>
            <person name="Polle J.E."/>
            <person name="Barry K."/>
            <person name="Cushman J."/>
            <person name="Schmutz J."/>
            <person name="Tran D."/>
            <person name="Hathwaick L.T."/>
            <person name="Yim W.C."/>
            <person name="Jenkins J."/>
            <person name="Mckie-Krisberg Z.M."/>
            <person name="Prochnik S."/>
            <person name="Lindquist E."/>
            <person name="Dockter R.B."/>
            <person name="Adam C."/>
            <person name="Molina H."/>
            <person name="Bunkerborg J."/>
            <person name="Jin E."/>
            <person name="Buchheim M."/>
            <person name="Magnuson J."/>
        </authorList>
    </citation>
    <scope>NUCLEOTIDE SEQUENCE</scope>
    <source>
        <strain evidence="1">CCAP 19/18</strain>
    </source>
</reference>
<proteinExistence type="predicted"/>
<sequence>MPLRDKSKTAGCHVPQKFRVPVAGLLPCAGLWGVTTPRAAGQCREMASSGSRYGLRLKKRSPESFKRMRAILGYYDQPTSLKSDEPAVESVTLSLLQTLKYLPLDVELKRRLLIYKTLSLNRELEGLHASTRAFLGQLHAQESKGPAIPAFMMGKQAGAKKPGTQ</sequence>
<dbReference type="EMBL" id="MU069728">
    <property type="protein sequence ID" value="KAF5834985.1"/>
    <property type="molecule type" value="Genomic_DNA"/>
</dbReference>
<protein>
    <recommendedName>
        <fullName evidence="3">Encoded protein</fullName>
    </recommendedName>
</protein>
<comment type="caution">
    <text evidence="1">The sequence shown here is derived from an EMBL/GenBank/DDBJ whole genome shotgun (WGS) entry which is preliminary data.</text>
</comment>
<keyword evidence="2" id="KW-1185">Reference proteome</keyword>
<accession>A0ABQ7GK89</accession>
<evidence type="ECO:0000313" key="1">
    <source>
        <dbReference type="EMBL" id="KAF5834985.1"/>
    </source>
</evidence>
<organism evidence="1 2">
    <name type="scientific">Dunaliella salina</name>
    <name type="common">Green alga</name>
    <name type="synonym">Protococcus salinus</name>
    <dbReference type="NCBI Taxonomy" id="3046"/>
    <lineage>
        <taxon>Eukaryota</taxon>
        <taxon>Viridiplantae</taxon>
        <taxon>Chlorophyta</taxon>
        <taxon>core chlorophytes</taxon>
        <taxon>Chlorophyceae</taxon>
        <taxon>CS clade</taxon>
        <taxon>Chlamydomonadales</taxon>
        <taxon>Dunaliellaceae</taxon>
        <taxon>Dunaliella</taxon>
    </lineage>
</organism>
<gene>
    <name evidence="1" type="ORF">DUNSADRAFT_8085</name>
</gene>
<evidence type="ECO:0008006" key="3">
    <source>
        <dbReference type="Google" id="ProtNLM"/>
    </source>
</evidence>